<name>A0A8K0SAE5_9HYPO</name>
<proteinExistence type="predicted"/>
<gene>
    <name evidence="2" type="ORF">BKA59DRAFT_43999</name>
</gene>
<organism evidence="2 3">
    <name type="scientific">Fusarium tricinctum</name>
    <dbReference type="NCBI Taxonomy" id="61284"/>
    <lineage>
        <taxon>Eukaryota</taxon>
        <taxon>Fungi</taxon>
        <taxon>Dikarya</taxon>
        <taxon>Ascomycota</taxon>
        <taxon>Pezizomycotina</taxon>
        <taxon>Sordariomycetes</taxon>
        <taxon>Hypocreomycetidae</taxon>
        <taxon>Hypocreales</taxon>
        <taxon>Nectriaceae</taxon>
        <taxon>Fusarium</taxon>
        <taxon>Fusarium tricinctum species complex</taxon>
    </lineage>
</organism>
<sequence>MVYVTPSFCLAVYTIPSRASVFIHPLFAPSAPTPTPSPPTNTKPIMGSEVSKLNQYLIVLLCVVFLVFHLVFLYYWEANRFKPEYNPELARPFVPRPGYSTNPLIDYLQLQEARIAKREGIPILPDNRGLPAVVKRGVKGEFPWPMPTRHPDDMRSLDRGTYKKRMREMGRL</sequence>
<reference evidence="2" key="1">
    <citation type="journal article" date="2021" name="Nat. Commun.">
        <title>Genetic determinants of endophytism in the Arabidopsis root mycobiome.</title>
        <authorList>
            <person name="Mesny F."/>
            <person name="Miyauchi S."/>
            <person name="Thiergart T."/>
            <person name="Pickel B."/>
            <person name="Atanasova L."/>
            <person name="Karlsson M."/>
            <person name="Huettel B."/>
            <person name="Barry K.W."/>
            <person name="Haridas S."/>
            <person name="Chen C."/>
            <person name="Bauer D."/>
            <person name="Andreopoulos W."/>
            <person name="Pangilinan J."/>
            <person name="LaButti K."/>
            <person name="Riley R."/>
            <person name="Lipzen A."/>
            <person name="Clum A."/>
            <person name="Drula E."/>
            <person name="Henrissat B."/>
            <person name="Kohler A."/>
            <person name="Grigoriev I.V."/>
            <person name="Martin F.M."/>
            <person name="Hacquard S."/>
        </authorList>
    </citation>
    <scope>NUCLEOTIDE SEQUENCE</scope>
    <source>
        <strain evidence="2">MPI-SDFR-AT-0068</strain>
    </source>
</reference>
<keyword evidence="1" id="KW-1133">Transmembrane helix</keyword>
<accession>A0A8K0SAE5</accession>
<evidence type="ECO:0000313" key="2">
    <source>
        <dbReference type="EMBL" id="KAH7263105.1"/>
    </source>
</evidence>
<dbReference type="EMBL" id="JAGPXF010000001">
    <property type="protein sequence ID" value="KAH7263105.1"/>
    <property type="molecule type" value="Genomic_DNA"/>
</dbReference>
<protein>
    <submittedName>
        <fullName evidence="2">Uncharacterized protein</fullName>
    </submittedName>
</protein>
<comment type="caution">
    <text evidence="2">The sequence shown here is derived from an EMBL/GenBank/DDBJ whole genome shotgun (WGS) entry which is preliminary data.</text>
</comment>
<evidence type="ECO:0000256" key="1">
    <source>
        <dbReference type="SAM" id="Phobius"/>
    </source>
</evidence>
<keyword evidence="1" id="KW-0812">Transmembrane</keyword>
<keyword evidence="3" id="KW-1185">Reference proteome</keyword>
<dbReference type="Proteomes" id="UP000813427">
    <property type="component" value="Unassembled WGS sequence"/>
</dbReference>
<feature type="transmembrane region" description="Helical" evidence="1">
    <location>
        <begin position="56"/>
        <end position="76"/>
    </location>
</feature>
<keyword evidence="1" id="KW-0472">Membrane</keyword>
<evidence type="ECO:0000313" key="3">
    <source>
        <dbReference type="Proteomes" id="UP000813427"/>
    </source>
</evidence>
<dbReference type="OrthoDB" id="10378491at2759"/>
<dbReference type="AlphaFoldDB" id="A0A8K0SAE5"/>